<dbReference type="GO" id="GO:0005829">
    <property type="term" value="C:cytosol"/>
    <property type="evidence" value="ECO:0007669"/>
    <property type="project" value="TreeGrafter"/>
</dbReference>
<name>A0A1S2M3P7_9BACI</name>
<evidence type="ECO:0000313" key="6">
    <source>
        <dbReference type="Proteomes" id="UP000180175"/>
    </source>
</evidence>
<dbReference type="CDD" id="cd07067">
    <property type="entry name" value="HP_PGM_like"/>
    <property type="match status" value="1"/>
</dbReference>
<dbReference type="AlphaFoldDB" id="A0A1S2M3P7"/>
<dbReference type="KEGG" id="aia:AWH56_025210"/>
<evidence type="ECO:0000256" key="1">
    <source>
        <dbReference type="ARBA" id="ARBA00022801"/>
    </source>
</evidence>
<evidence type="ECO:0000256" key="2">
    <source>
        <dbReference type="PIRSR" id="PIRSR613078-1"/>
    </source>
</evidence>
<dbReference type="InterPro" id="IPR029033">
    <property type="entry name" value="His_PPase_superfam"/>
</dbReference>
<keyword evidence="6" id="KW-1185">Reference proteome</keyword>
<dbReference type="SMART" id="SM00855">
    <property type="entry name" value="PGAM"/>
    <property type="match status" value="1"/>
</dbReference>
<reference evidence="5 6" key="2">
    <citation type="journal article" date="2017" name="Genome Announc.">
        <title>Draft Genome Sequences of Four Alkaliphilic Bacteria Belonging to the Anaerobacillus Genus.</title>
        <authorList>
            <person name="Bassil N.M."/>
            <person name="Lloyd J.R."/>
        </authorList>
    </citation>
    <scope>NUCLEOTIDE SEQUENCE [LARGE SCALE GENOMIC DNA]</scope>
    <source>
        <strain evidence="5 6">NB2006</strain>
    </source>
</reference>
<dbReference type="InterPro" id="IPR013078">
    <property type="entry name" value="His_Pase_superF_clade-1"/>
</dbReference>
<dbReference type="GO" id="GO:0043456">
    <property type="term" value="P:regulation of pentose-phosphate shunt"/>
    <property type="evidence" value="ECO:0007669"/>
    <property type="project" value="TreeGrafter"/>
</dbReference>
<dbReference type="PANTHER" id="PTHR46517">
    <property type="entry name" value="FRUCTOSE-2,6-BISPHOSPHATASE TIGAR"/>
    <property type="match status" value="1"/>
</dbReference>
<reference evidence="4 6" key="1">
    <citation type="submission" date="2016-10" db="EMBL/GenBank/DDBJ databases">
        <title>Draft genome sequences of four alkaliphilic bacteria belonging to the Anaerobacillus genus.</title>
        <authorList>
            <person name="Bassil N.M."/>
            <person name="Lloyd J.R."/>
        </authorList>
    </citation>
    <scope>NUCLEOTIDE SEQUENCE [LARGE SCALE GENOMIC DNA]</scope>
    <source>
        <strain evidence="4 6">NB2006</strain>
    </source>
</reference>
<dbReference type="GO" id="GO:0004331">
    <property type="term" value="F:fructose-2,6-bisphosphate 2-phosphatase activity"/>
    <property type="evidence" value="ECO:0007669"/>
    <property type="project" value="TreeGrafter"/>
</dbReference>
<dbReference type="GO" id="GO:0045820">
    <property type="term" value="P:negative regulation of glycolytic process"/>
    <property type="evidence" value="ECO:0007669"/>
    <property type="project" value="TreeGrafter"/>
</dbReference>
<organism evidence="4 6">
    <name type="scientific">Anaerobacillus isosaccharinicus</name>
    <dbReference type="NCBI Taxonomy" id="1532552"/>
    <lineage>
        <taxon>Bacteria</taxon>
        <taxon>Bacillati</taxon>
        <taxon>Bacillota</taxon>
        <taxon>Bacilli</taxon>
        <taxon>Bacillales</taxon>
        <taxon>Bacillaceae</taxon>
        <taxon>Anaerobacillus</taxon>
    </lineage>
</organism>
<dbReference type="PANTHER" id="PTHR46517:SF1">
    <property type="entry name" value="FRUCTOSE-2,6-BISPHOSPHATASE TIGAR"/>
    <property type="match status" value="1"/>
</dbReference>
<feature type="active site" description="Tele-phosphohistidine intermediate" evidence="2">
    <location>
        <position position="12"/>
    </location>
</feature>
<protein>
    <submittedName>
        <fullName evidence="5">Histidine phosphatase family protein</fullName>
    </submittedName>
</protein>
<feature type="active site" description="Proton donor/acceptor" evidence="2">
    <location>
        <position position="80"/>
    </location>
</feature>
<dbReference type="RefSeq" id="WP_071316889.1">
    <property type="nucleotide sequence ID" value="NZ_CP063356.2"/>
</dbReference>
<sequence length="208" mass="24453">MDDVVSVTLLRHGVTKANQEKRYIGWTDVSLDEDVAQVGLNRNLDVTFDAIYSSDLKRCTQTAKMFAPLQKPKEDYRLREINFGLWEGKTYEDLKSQRHYQKWIDDPFHMVPPEGEAFHQFESRVMECWYEIVTACLEQRYRNLLLISHGGPIRLLLTALSPTKKEWWDWEVKHFSGYRLTWQRHLLKGENGCISSLVEPFTVKRIGS</sequence>
<evidence type="ECO:0000256" key="3">
    <source>
        <dbReference type="PIRSR" id="PIRSR613078-2"/>
    </source>
</evidence>
<evidence type="ECO:0000313" key="4">
    <source>
        <dbReference type="EMBL" id="OIJ19369.1"/>
    </source>
</evidence>
<reference evidence="5 6" key="3">
    <citation type="journal article" date="2019" name="Int. J. Syst. Evol. Microbiol.">
        <title>Anaerobacillus isosaccharinicus sp. nov., an alkaliphilic bacterium which degrades isosaccharinic acid.</title>
        <authorList>
            <person name="Bassil N.M."/>
            <person name="Lloyd J.R."/>
        </authorList>
    </citation>
    <scope>NUCLEOTIDE SEQUENCE [LARGE SCALE GENOMIC DNA]</scope>
    <source>
        <strain evidence="5 6">NB2006</strain>
    </source>
</reference>
<dbReference type="Gene3D" id="3.40.50.1240">
    <property type="entry name" value="Phosphoglycerate mutase-like"/>
    <property type="match status" value="1"/>
</dbReference>
<dbReference type="InterPro" id="IPR051695">
    <property type="entry name" value="Phosphoglycerate_Mutase"/>
</dbReference>
<dbReference type="Pfam" id="PF00300">
    <property type="entry name" value="His_Phos_1"/>
    <property type="match status" value="1"/>
</dbReference>
<dbReference type="SUPFAM" id="SSF53254">
    <property type="entry name" value="Phosphoglycerate mutase-like"/>
    <property type="match status" value="1"/>
</dbReference>
<feature type="binding site" evidence="3">
    <location>
        <begin position="11"/>
        <end position="18"/>
    </location>
    <ligand>
        <name>substrate</name>
    </ligand>
</feature>
<dbReference type="EMBL" id="LQXD01000079">
    <property type="protein sequence ID" value="OIJ19369.1"/>
    <property type="molecule type" value="Genomic_DNA"/>
</dbReference>
<reference evidence="5" key="4">
    <citation type="submission" date="2020-10" db="EMBL/GenBank/DDBJ databases">
        <authorList>
            <person name="Bassil N.M."/>
            <person name="Lloyd J.R."/>
        </authorList>
    </citation>
    <scope>NUCLEOTIDE SEQUENCE</scope>
    <source>
        <strain evidence="5">NB2006</strain>
    </source>
</reference>
<keyword evidence="1" id="KW-0378">Hydrolase</keyword>
<dbReference type="Proteomes" id="UP000180175">
    <property type="component" value="Chromosome"/>
</dbReference>
<dbReference type="EMBL" id="CP063356">
    <property type="protein sequence ID" value="QOY35911.1"/>
    <property type="molecule type" value="Genomic_DNA"/>
</dbReference>
<proteinExistence type="predicted"/>
<accession>A0A1S2M3P7</accession>
<gene>
    <name evidence="5" type="ORF">AWH56_025210</name>
    <name evidence="4" type="ORF">AWH56_09355</name>
</gene>
<evidence type="ECO:0000313" key="5">
    <source>
        <dbReference type="EMBL" id="QOY35911.1"/>
    </source>
</evidence>
<feature type="binding site" evidence="3">
    <location>
        <position position="58"/>
    </location>
    <ligand>
        <name>substrate</name>
    </ligand>
</feature>
<dbReference type="OrthoDB" id="9783269at2"/>